<proteinExistence type="predicted"/>
<comment type="caution">
    <text evidence="2">The sequence shown here is derived from an EMBL/GenBank/DDBJ whole genome shotgun (WGS) entry which is preliminary data.</text>
</comment>
<name>A0A9W6WG14_CANBO</name>
<dbReference type="EMBL" id="BSXN01000697">
    <property type="protein sequence ID" value="GME69520.1"/>
    <property type="molecule type" value="Genomic_DNA"/>
</dbReference>
<dbReference type="Pfam" id="PF17119">
    <property type="entry name" value="MMU163"/>
    <property type="match status" value="1"/>
</dbReference>
<dbReference type="AlphaFoldDB" id="A0A9W6WG14"/>
<keyword evidence="3" id="KW-1185">Reference proteome</keyword>
<feature type="compositionally biased region" description="Low complexity" evidence="1">
    <location>
        <begin position="71"/>
        <end position="85"/>
    </location>
</feature>
<dbReference type="Proteomes" id="UP001165120">
    <property type="component" value="Unassembled WGS sequence"/>
</dbReference>
<accession>A0A9W6WG14</accession>
<gene>
    <name evidence="2" type="ORF">Cboi02_000237200</name>
</gene>
<feature type="region of interest" description="Disordered" evidence="1">
    <location>
        <begin position="307"/>
        <end position="355"/>
    </location>
</feature>
<evidence type="ECO:0000313" key="2">
    <source>
        <dbReference type="EMBL" id="GME69520.1"/>
    </source>
</evidence>
<reference evidence="2" key="1">
    <citation type="submission" date="2023-04" db="EMBL/GenBank/DDBJ databases">
        <title>Candida boidinii NBRC 10035.</title>
        <authorList>
            <person name="Ichikawa N."/>
            <person name="Sato H."/>
            <person name="Tonouchi N."/>
        </authorList>
    </citation>
    <scope>NUCLEOTIDE SEQUENCE</scope>
    <source>
        <strain evidence="2">NBRC 10035</strain>
    </source>
</reference>
<evidence type="ECO:0000256" key="1">
    <source>
        <dbReference type="SAM" id="MobiDB-lite"/>
    </source>
</evidence>
<feature type="compositionally biased region" description="Low complexity" evidence="1">
    <location>
        <begin position="307"/>
        <end position="345"/>
    </location>
</feature>
<protein>
    <submittedName>
        <fullName evidence="2">Unnamed protein product</fullName>
    </submittedName>
</protein>
<sequence length="413" mass="45853">MIRNKLFSRSIKNLSIIDSTYSKLSKIPNASHNLKLTSDTLDINPTTATTTTDHLKDLKPPSNVKFFKNLVNRSSNGNNNNNNRNDNNKDNLNKKLIDKKANLGSTIRYLIENLPNSLNSTLDSDKLSSDIILRILPRSHPNIPIFKGLIVYLTTIKTLQLILTTFFINKNVKLHLSSIKVLENTENSSLNNNELVNISNGISIMNEINKTAGSSGTGGIYNNSTKIIIKFRSCINGCNHLIHKNQNFNTISNTKLGEIKFNSDNNNLIFSNLLNSSNNLNFFEKNSGLLNKNSIFDSLISNLNLTSTNNDNNDNNDSNKNNSNNSSSSVSSSSSPASQTMSSSESDIKPDKLKNTNNNKLERILSGVFIFELNSNNDKILVQTIDEFEVIENEDGEFINDDDQTLGLANPSC</sequence>
<evidence type="ECO:0000313" key="3">
    <source>
        <dbReference type="Proteomes" id="UP001165120"/>
    </source>
</evidence>
<feature type="region of interest" description="Disordered" evidence="1">
    <location>
        <begin position="71"/>
        <end position="92"/>
    </location>
</feature>
<organism evidence="2 3">
    <name type="scientific">Candida boidinii</name>
    <name type="common">Yeast</name>
    <dbReference type="NCBI Taxonomy" id="5477"/>
    <lineage>
        <taxon>Eukaryota</taxon>
        <taxon>Fungi</taxon>
        <taxon>Dikarya</taxon>
        <taxon>Ascomycota</taxon>
        <taxon>Saccharomycotina</taxon>
        <taxon>Pichiomycetes</taxon>
        <taxon>Pichiales</taxon>
        <taxon>Pichiaceae</taxon>
        <taxon>Ogataea</taxon>
        <taxon>Ogataea/Candida clade</taxon>
    </lineage>
</organism>
<dbReference type="InterPro" id="IPR031342">
    <property type="entry name" value="Mug163-like"/>
</dbReference>